<dbReference type="Proteomes" id="UP000012960">
    <property type="component" value="Unplaced"/>
</dbReference>
<keyword evidence="1" id="KW-0812">Transmembrane</keyword>
<dbReference type="AlphaFoldDB" id="A0A804JWF3"/>
<evidence type="ECO:0000313" key="2">
    <source>
        <dbReference type="EnsemblPlants" id="Ma07_p16520.1"/>
    </source>
</evidence>
<evidence type="ECO:0000313" key="3">
    <source>
        <dbReference type="Proteomes" id="UP000012960"/>
    </source>
</evidence>
<proteinExistence type="predicted"/>
<feature type="transmembrane region" description="Helical" evidence="1">
    <location>
        <begin position="6"/>
        <end position="29"/>
    </location>
</feature>
<dbReference type="Gramene" id="Ma07_t16520.1">
    <property type="protein sequence ID" value="Ma07_p16520.1"/>
    <property type="gene ID" value="Ma07_g16520"/>
</dbReference>
<keyword evidence="1" id="KW-0472">Membrane</keyword>
<evidence type="ECO:0000256" key="1">
    <source>
        <dbReference type="SAM" id="Phobius"/>
    </source>
</evidence>
<dbReference type="EnsemblPlants" id="Ma07_t16520.1">
    <property type="protein sequence ID" value="Ma07_p16520.1"/>
    <property type="gene ID" value="Ma07_g16520"/>
</dbReference>
<organism evidence="2 3">
    <name type="scientific">Musa acuminata subsp. malaccensis</name>
    <name type="common">Wild banana</name>
    <name type="synonym">Musa malaccensis</name>
    <dbReference type="NCBI Taxonomy" id="214687"/>
    <lineage>
        <taxon>Eukaryota</taxon>
        <taxon>Viridiplantae</taxon>
        <taxon>Streptophyta</taxon>
        <taxon>Embryophyta</taxon>
        <taxon>Tracheophyta</taxon>
        <taxon>Spermatophyta</taxon>
        <taxon>Magnoliopsida</taxon>
        <taxon>Liliopsida</taxon>
        <taxon>Zingiberales</taxon>
        <taxon>Musaceae</taxon>
        <taxon>Musa</taxon>
    </lineage>
</organism>
<name>A0A804JWF3_MUSAM</name>
<keyword evidence="3" id="KW-1185">Reference proteome</keyword>
<protein>
    <submittedName>
        <fullName evidence="2">Uncharacterized protein</fullName>
    </submittedName>
</protein>
<keyword evidence="1" id="KW-1133">Transmembrane helix</keyword>
<reference evidence="2" key="1">
    <citation type="submission" date="2021-05" db="UniProtKB">
        <authorList>
            <consortium name="EnsemblPlants"/>
        </authorList>
    </citation>
    <scope>IDENTIFICATION</scope>
    <source>
        <strain evidence="2">subsp. malaccensis</strain>
    </source>
</reference>
<sequence>MLLFELTVWLYCGTTAVFYIASCFMRFCINPSKDSG</sequence>
<accession>A0A804JWF3</accession>
<dbReference type="InParanoid" id="A0A804JWF3"/>